<keyword evidence="2" id="KW-1133">Transmembrane helix</keyword>
<dbReference type="PROSITE" id="PS00455">
    <property type="entry name" value="AMP_BINDING"/>
    <property type="match status" value="1"/>
</dbReference>
<feature type="domain" description="AMP-dependent synthetase/ligase" evidence="3">
    <location>
        <begin position="24"/>
        <end position="386"/>
    </location>
</feature>
<reference evidence="4 5" key="1">
    <citation type="submission" date="2020-01" db="EMBL/GenBank/DDBJ databases">
        <title>Draft genome sequence of Aspergillus udagawae IFM 46972.</title>
        <authorList>
            <person name="Takahashi H."/>
            <person name="Yaguchi T."/>
        </authorList>
    </citation>
    <scope>NUCLEOTIDE SEQUENCE [LARGE SCALE GENOMIC DNA]</scope>
    <source>
        <strain evidence="4 5">IFM 46972</strain>
    </source>
</reference>
<dbReference type="Gene3D" id="3.30.300.30">
    <property type="match status" value="1"/>
</dbReference>
<dbReference type="SUPFAM" id="SSF56801">
    <property type="entry name" value="Acetyl-CoA synthetase-like"/>
    <property type="match status" value="1"/>
</dbReference>
<evidence type="ECO:0000256" key="1">
    <source>
        <dbReference type="ARBA" id="ARBA00006432"/>
    </source>
</evidence>
<evidence type="ECO:0000259" key="3">
    <source>
        <dbReference type="Pfam" id="PF00501"/>
    </source>
</evidence>
<protein>
    <submittedName>
        <fullName evidence="4">Malonate--CoA ligase</fullName>
    </submittedName>
</protein>
<evidence type="ECO:0000256" key="2">
    <source>
        <dbReference type="SAM" id="Phobius"/>
    </source>
</evidence>
<dbReference type="EMBL" id="BLKC01000046">
    <property type="protein sequence ID" value="GFF41844.1"/>
    <property type="molecule type" value="Genomic_DNA"/>
</dbReference>
<evidence type="ECO:0000313" key="4">
    <source>
        <dbReference type="EMBL" id="GFF41844.1"/>
    </source>
</evidence>
<dbReference type="PANTHER" id="PTHR43201:SF8">
    <property type="entry name" value="ACYL-COA SYNTHETASE FAMILY MEMBER 3"/>
    <property type="match status" value="1"/>
</dbReference>
<dbReference type="InterPro" id="IPR020845">
    <property type="entry name" value="AMP-binding_CS"/>
</dbReference>
<name>A0A8H3P2P0_9EURO</name>
<dbReference type="InterPro" id="IPR042099">
    <property type="entry name" value="ANL_N_sf"/>
</dbReference>
<keyword evidence="2" id="KW-0472">Membrane</keyword>
<gene>
    <name evidence="4" type="ORF">IFM46972_06677</name>
</gene>
<dbReference type="InterPro" id="IPR000873">
    <property type="entry name" value="AMP-dep_synth/lig_dom"/>
</dbReference>
<dbReference type="AlphaFoldDB" id="A0A8H3P2P0"/>
<keyword evidence="4" id="KW-0436">Ligase</keyword>
<dbReference type="InterPro" id="IPR045851">
    <property type="entry name" value="AMP-bd_C_sf"/>
</dbReference>
<dbReference type="GO" id="GO:0006631">
    <property type="term" value="P:fatty acid metabolic process"/>
    <property type="evidence" value="ECO:0007669"/>
    <property type="project" value="TreeGrafter"/>
</dbReference>
<dbReference type="GO" id="GO:0031956">
    <property type="term" value="F:medium-chain fatty acid-CoA ligase activity"/>
    <property type="evidence" value="ECO:0007669"/>
    <property type="project" value="TreeGrafter"/>
</dbReference>
<comment type="caution">
    <text evidence="4">The sequence shown here is derived from an EMBL/GenBank/DDBJ whole genome shotgun (WGS) entry which is preliminary data.</text>
</comment>
<proteinExistence type="inferred from homology"/>
<accession>A0A8H3P2P0</accession>
<dbReference type="Pfam" id="PF00501">
    <property type="entry name" value="AMP-binding"/>
    <property type="match status" value="1"/>
</dbReference>
<organism evidence="4 5">
    <name type="scientific">Aspergillus udagawae</name>
    <dbReference type="NCBI Taxonomy" id="91492"/>
    <lineage>
        <taxon>Eukaryota</taxon>
        <taxon>Fungi</taxon>
        <taxon>Dikarya</taxon>
        <taxon>Ascomycota</taxon>
        <taxon>Pezizomycotina</taxon>
        <taxon>Eurotiomycetes</taxon>
        <taxon>Eurotiomycetidae</taxon>
        <taxon>Eurotiales</taxon>
        <taxon>Aspergillaceae</taxon>
        <taxon>Aspergillus</taxon>
        <taxon>Aspergillus subgen. Fumigati</taxon>
    </lineage>
</organism>
<evidence type="ECO:0000313" key="5">
    <source>
        <dbReference type="Proteomes" id="UP000465221"/>
    </source>
</evidence>
<keyword evidence="2" id="KW-0812">Transmembrane</keyword>
<dbReference type="Gene3D" id="3.40.50.12780">
    <property type="entry name" value="N-terminal domain of ligase-like"/>
    <property type="match status" value="1"/>
</dbReference>
<dbReference type="Proteomes" id="UP000465221">
    <property type="component" value="Unassembled WGS sequence"/>
</dbReference>
<feature type="transmembrane region" description="Helical" evidence="2">
    <location>
        <begin position="73"/>
        <end position="95"/>
    </location>
</feature>
<dbReference type="PANTHER" id="PTHR43201">
    <property type="entry name" value="ACYL-COA SYNTHETASE"/>
    <property type="match status" value="1"/>
</dbReference>
<sequence length="580" mass="65153">MTAPVLRPPTLPDDVLFSRLLKIARQRDANIIVNDTSRGTQFSYSQILDGTVKLKQRLQAHLDTPKLDKPGSFYIALLAPNGYEFIIGVLAILAIGGVVMPMRALPAEASYILQQCDARYLLATSELASFAAQIKEQVKIPSLIIESNEDAADNNLLPVTSYTLDPALAVSEETPSILFFTSGTTGPPKGVLHARRTINKYARQDEAAPQPNDELCIIPRGAFWSIYFTKLFQMLLTGIRVEIHNFGRNYYLIWEKLREQTATKIVLSPTFWYGMMVYFQRHLSVELPRDVVDEYVMGAQYLRDACATGAMPSGRVKEFWREIRGGRPLKVLYGSTETQEIAMCDMESEDVEDDLGTPLPNVRMKLSEGEEGEVLVKTPSLFLGYLNSPDATAERLDPEGFFKTGDLAILQDGRYIFKGRANMDPFLPRLTIIIPVAVFKFYTYKVPRGQVEAALTALPYVAEGYIMPVADPQCDTRTAALVRFHKKDSGKGVDLRAIRNDMATKMSLPAYQLPTVLRTLREHESVPRTWSDKTAMMKAIHMFFPLDSEDRICGEETEVLDVSGFMKMQTTKLWELSGIR</sequence>
<comment type="similarity">
    <text evidence="1">Belongs to the ATP-dependent AMP-binding enzyme family.</text>
</comment>